<dbReference type="PROSITE" id="PS50902">
    <property type="entry name" value="FLAVODOXIN_LIKE"/>
    <property type="match status" value="1"/>
</dbReference>
<dbReference type="STRING" id="152573.SAMN04488051_109109"/>
<dbReference type="GO" id="GO:0010181">
    <property type="term" value="F:FMN binding"/>
    <property type="evidence" value="ECO:0007669"/>
    <property type="project" value="InterPro"/>
</dbReference>
<gene>
    <name evidence="5" type="ORF">SAMN04488051_109109</name>
</gene>
<dbReference type="InterPro" id="IPR008254">
    <property type="entry name" value="Flavodoxin/NO_synth"/>
</dbReference>
<dbReference type="OrthoDB" id="359268at2"/>
<keyword evidence="2" id="KW-0285">Flavoprotein</keyword>
<protein>
    <submittedName>
        <fullName evidence="5">Flavodoxin</fullName>
    </submittedName>
</protein>
<dbReference type="GO" id="GO:0016491">
    <property type="term" value="F:oxidoreductase activity"/>
    <property type="evidence" value="ECO:0007669"/>
    <property type="project" value="TreeGrafter"/>
</dbReference>
<name>A0A1H4F9X0_ALKAM</name>
<dbReference type="GO" id="GO:0050660">
    <property type="term" value="F:flavin adenine dinucleotide binding"/>
    <property type="evidence" value="ECO:0007669"/>
    <property type="project" value="TreeGrafter"/>
</dbReference>
<dbReference type="AlphaFoldDB" id="A0A1H4F9X0"/>
<dbReference type="InterPro" id="IPR029039">
    <property type="entry name" value="Flavoprotein-like_sf"/>
</dbReference>
<evidence type="ECO:0000256" key="1">
    <source>
        <dbReference type="ARBA" id="ARBA00001917"/>
    </source>
</evidence>
<reference evidence="5 6" key="1">
    <citation type="submission" date="2016-10" db="EMBL/GenBank/DDBJ databases">
        <authorList>
            <person name="de Groot N.N."/>
        </authorList>
    </citation>
    <scope>NUCLEOTIDE SEQUENCE [LARGE SCALE GENOMIC DNA]</scope>
    <source>
        <strain evidence="5 6">CGMCC 1.3430</strain>
    </source>
</reference>
<evidence type="ECO:0000313" key="5">
    <source>
        <dbReference type="EMBL" id="SEA94115.1"/>
    </source>
</evidence>
<proteinExistence type="predicted"/>
<sequence>MNRIAIIVGTVYGGAQYLAEQAEQLLSGRGYLCSLHPEPKLDAVLAEDPDVWLVISSTTGQGDIPDNALPFFIDARDRFPLLTDKIMAVIGLGDSSYDNFCGAGKQFYELLQELQGKPLAEPLWIDACETLEPETEALPWLEAHFPARG</sequence>
<evidence type="ECO:0000256" key="3">
    <source>
        <dbReference type="ARBA" id="ARBA00022643"/>
    </source>
</evidence>
<evidence type="ECO:0000313" key="6">
    <source>
        <dbReference type="Proteomes" id="UP000198773"/>
    </source>
</evidence>
<accession>A0A1H4F9X0</accession>
<dbReference type="SUPFAM" id="SSF52218">
    <property type="entry name" value="Flavoproteins"/>
    <property type="match status" value="1"/>
</dbReference>
<keyword evidence="6" id="KW-1185">Reference proteome</keyword>
<evidence type="ECO:0000256" key="2">
    <source>
        <dbReference type="ARBA" id="ARBA00022630"/>
    </source>
</evidence>
<dbReference type="RefSeq" id="WP_091344662.1">
    <property type="nucleotide sequence ID" value="NZ_FNRM01000009.1"/>
</dbReference>
<organism evidence="5 6">
    <name type="scientific">Alkalimonas amylolytica</name>
    <dbReference type="NCBI Taxonomy" id="152573"/>
    <lineage>
        <taxon>Bacteria</taxon>
        <taxon>Pseudomonadati</taxon>
        <taxon>Pseudomonadota</taxon>
        <taxon>Gammaproteobacteria</taxon>
        <taxon>Alkalimonas</taxon>
    </lineage>
</organism>
<dbReference type="EMBL" id="FNRM01000009">
    <property type="protein sequence ID" value="SEA94115.1"/>
    <property type="molecule type" value="Genomic_DNA"/>
</dbReference>
<keyword evidence="3" id="KW-0288">FMN</keyword>
<comment type="cofactor">
    <cofactor evidence="1">
        <name>FMN</name>
        <dbReference type="ChEBI" id="CHEBI:58210"/>
    </cofactor>
</comment>
<dbReference type="NCBIfam" id="NF005989">
    <property type="entry name" value="PRK08105.1"/>
    <property type="match status" value="1"/>
</dbReference>
<dbReference type="GO" id="GO:0005829">
    <property type="term" value="C:cytosol"/>
    <property type="evidence" value="ECO:0007669"/>
    <property type="project" value="TreeGrafter"/>
</dbReference>
<dbReference type="Pfam" id="PF00258">
    <property type="entry name" value="Flavodoxin_1"/>
    <property type="match status" value="1"/>
</dbReference>
<dbReference type="Proteomes" id="UP000198773">
    <property type="component" value="Unassembled WGS sequence"/>
</dbReference>
<evidence type="ECO:0000259" key="4">
    <source>
        <dbReference type="PROSITE" id="PS50902"/>
    </source>
</evidence>
<dbReference type="PANTHER" id="PTHR19384:SF128">
    <property type="entry name" value="NADPH OXIDOREDUCTASE A"/>
    <property type="match status" value="1"/>
</dbReference>
<feature type="domain" description="Flavodoxin-like" evidence="4">
    <location>
        <begin position="4"/>
        <end position="145"/>
    </location>
</feature>
<dbReference type="Gene3D" id="3.40.50.360">
    <property type="match status" value="1"/>
</dbReference>
<dbReference type="PANTHER" id="PTHR19384">
    <property type="entry name" value="NITRIC OXIDE SYNTHASE-RELATED"/>
    <property type="match status" value="1"/>
</dbReference>